<dbReference type="AlphaFoldDB" id="A0A372L9G2"/>
<proteinExistence type="predicted"/>
<dbReference type="Proteomes" id="UP000262939">
    <property type="component" value="Unassembled WGS sequence"/>
</dbReference>
<accession>A0A372L9G2</accession>
<gene>
    <name evidence="1" type="ORF">D0466_16535</name>
</gene>
<evidence type="ECO:0000313" key="2">
    <source>
        <dbReference type="Proteomes" id="UP000262939"/>
    </source>
</evidence>
<dbReference type="OrthoDB" id="2884109at2"/>
<sequence>MCRDNKKDFLKNLPINYPLGIVYLNGVPVRVSTFLNQNHETGLAYFMDEDGQAVVIDIAKIDGIGFGEADAE</sequence>
<dbReference type="EMBL" id="QVTD01000012">
    <property type="protein sequence ID" value="RFU61749.1"/>
    <property type="molecule type" value="Genomic_DNA"/>
</dbReference>
<evidence type="ECO:0000313" key="1">
    <source>
        <dbReference type="EMBL" id="RFU61749.1"/>
    </source>
</evidence>
<name>A0A372L9G2_9BACI</name>
<dbReference type="RefSeq" id="WP_117323656.1">
    <property type="nucleotide sequence ID" value="NZ_QVTD01000012.1"/>
</dbReference>
<keyword evidence="2" id="KW-1185">Reference proteome</keyword>
<comment type="caution">
    <text evidence="1">The sequence shown here is derived from an EMBL/GenBank/DDBJ whole genome shotgun (WGS) entry which is preliminary data.</text>
</comment>
<organism evidence="1 2">
    <name type="scientific">Peribacillus glennii</name>
    <dbReference type="NCBI Taxonomy" id="2303991"/>
    <lineage>
        <taxon>Bacteria</taxon>
        <taxon>Bacillati</taxon>
        <taxon>Bacillota</taxon>
        <taxon>Bacilli</taxon>
        <taxon>Bacillales</taxon>
        <taxon>Bacillaceae</taxon>
        <taxon>Peribacillus</taxon>
    </lineage>
</organism>
<reference evidence="1 2" key="1">
    <citation type="submission" date="2018-08" db="EMBL/GenBank/DDBJ databases">
        <title>Bacillus chawlae sp. nov., Bacillus glennii sp. nov., and Bacillus saganii sp. nov. Isolated from the Vehicle Assembly Building at Kennedy Space Center where the Viking Spacecraft were Assembled.</title>
        <authorList>
            <person name="Seuylemezian A."/>
            <person name="Vaishampayan P."/>
        </authorList>
    </citation>
    <scope>NUCLEOTIDE SEQUENCE [LARGE SCALE GENOMIC DNA]</scope>
    <source>
        <strain evidence="1 2">V44-8</strain>
    </source>
</reference>
<protein>
    <submittedName>
        <fullName evidence="1">Uncharacterized protein</fullName>
    </submittedName>
</protein>